<evidence type="ECO:0000313" key="2">
    <source>
        <dbReference type="EMBL" id="MCK2034982.1"/>
    </source>
</evidence>
<proteinExistence type="predicted"/>
<evidence type="ECO:0000313" key="3">
    <source>
        <dbReference type="Proteomes" id="UP001300096"/>
    </source>
</evidence>
<dbReference type="Gene3D" id="1.10.260.40">
    <property type="entry name" value="lambda repressor-like DNA-binding domains"/>
    <property type="match status" value="1"/>
</dbReference>
<evidence type="ECO:0000259" key="1">
    <source>
        <dbReference type="PROSITE" id="PS50943"/>
    </source>
</evidence>
<name>A0ABT0FB87_9MICO</name>
<dbReference type="InterPro" id="IPR010982">
    <property type="entry name" value="Lambda_DNA-bd_dom_sf"/>
</dbReference>
<organism evidence="2 3">
    <name type="scientific">Microbacterium croceum</name>
    <dbReference type="NCBI Taxonomy" id="2851645"/>
    <lineage>
        <taxon>Bacteria</taxon>
        <taxon>Bacillati</taxon>
        <taxon>Actinomycetota</taxon>
        <taxon>Actinomycetes</taxon>
        <taxon>Micrococcales</taxon>
        <taxon>Microbacteriaceae</taxon>
        <taxon>Microbacterium</taxon>
    </lineage>
</organism>
<dbReference type="CDD" id="cd00093">
    <property type="entry name" value="HTH_XRE"/>
    <property type="match status" value="1"/>
</dbReference>
<dbReference type="EMBL" id="JAHWXN010000001">
    <property type="protein sequence ID" value="MCK2034982.1"/>
    <property type="molecule type" value="Genomic_DNA"/>
</dbReference>
<accession>A0ABT0FB87</accession>
<dbReference type="PROSITE" id="PS50943">
    <property type="entry name" value="HTH_CROC1"/>
    <property type="match status" value="1"/>
</dbReference>
<feature type="domain" description="HTH cro/C1-type" evidence="1">
    <location>
        <begin position="1"/>
        <end position="51"/>
    </location>
</feature>
<dbReference type="InterPro" id="IPR001387">
    <property type="entry name" value="Cro/C1-type_HTH"/>
</dbReference>
<protein>
    <submittedName>
        <fullName evidence="2">Helix-turn-helix transcriptional regulator</fullName>
    </submittedName>
</protein>
<sequence length="59" mass="6657">MTQEQVAQSAQIDVSTYARMERRLDEADGHGSRASTIMKVLRVLHVPAAQIERVANAYW</sequence>
<gene>
    <name evidence="2" type="ORF">KZC51_02425</name>
</gene>
<reference evidence="2 3" key="1">
    <citation type="submission" date="2021-06" db="EMBL/GenBank/DDBJ databases">
        <title>Genome-based taxonomic framework of Microbacterium strains isolated from marine environment, the description of four new species and reclassification of four preexisting species.</title>
        <authorList>
            <person name="Lee S.D."/>
            <person name="Kim S.-M."/>
            <person name="Byeon Y.-S."/>
            <person name="Yang H.L."/>
            <person name="Kim I.S."/>
        </authorList>
    </citation>
    <scope>NUCLEOTIDE SEQUENCE [LARGE SCALE GENOMIC DNA]</scope>
    <source>
        <strain evidence="2 3">SSW1-49</strain>
    </source>
</reference>
<keyword evidence="3" id="KW-1185">Reference proteome</keyword>
<comment type="caution">
    <text evidence="2">The sequence shown here is derived from an EMBL/GenBank/DDBJ whole genome shotgun (WGS) entry which is preliminary data.</text>
</comment>
<dbReference type="Proteomes" id="UP001300096">
    <property type="component" value="Unassembled WGS sequence"/>
</dbReference>